<dbReference type="HOGENOM" id="CLU_1837370_0_0_1"/>
<dbReference type="GeneID" id="20240160"/>
<dbReference type="CTD" id="20240160"/>
<keyword evidence="3" id="KW-1185">Reference proteome</keyword>
<proteinExistence type="predicted"/>
<dbReference type="OMA" id="TEICELH"/>
<reference evidence="2 3" key="1">
    <citation type="journal article" date="2013" name="Nature">
        <title>Insights into bilaterian evolution from three spiralian genomes.</title>
        <authorList>
            <person name="Simakov O."/>
            <person name="Marletaz F."/>
            <person name="Cho S.J."/>
            <person name="Edsinger-Gonzales E."/>
            <person name="Havlak P."/>
            <person name="Hellsten U."/>
            <person name="Kuo D.H."/>
            <person name="Larsson T."/>
            <person name="Lv J."/>
            <person name="Arendt D."/>
            <person name="Savage R."/>
            <person name="Osoegawa K."/>
            <person name="de Jong P."/>
            <person name="Grimwood J."/>
            <person name="Chapman J.A."/>
            <person name="Shapiro H."/>
            <person name="Aerts A."/>
            <person name="Otillar R.P."/>
            <person name="Terry A.Y."/>
            <person name="Boore J.L."/>
            <person name="Grigoriev I.V."/>
            <person name="Lindberg D.R."/>
            <person name="Seaver E.C."/>
            <person name="Weisblat D.A."/>
            <person name="Putnam N.H."/>
            <person name="Rokhsar D.S."/>
        </authorList>
    </citation>
    <scope>NUCLEOTIDE SEQUENCE [LARGE SCALE GENOMIC DNA]</scope>
</reference>
<evidence type="ECO:0000313" key="2">
    <source>
        <dbReference type="EMBL" id="ESO88254.1"/>
    </source>
</evidence>
<protein>
    <submittedName>
        <fullName evidence="2">Uncharacterized protein</fullName>
    </submittedName>
</protein>
<feature type="region of interest" description="Disordered" evidence="1">
    <location>
        <begin position="52"/>
        <end position="89"/>
    </location>
</feature>
<feature type="compositionally biased region" description="Basic and acidic residues" evidence="1">
    <location>
        <begin position="67"/>
        <end position="78"/>
    </location>
</feature>
<name>V4BHK4_LOTGI</name>
<gene>
    <name evidence="2" type="ORF">LOTGIDRAFT_165689</name>
</gene>
<evidence type="ECO:0000256" key="1">
    <source>
        <dbReference type="SAM" id="MobiDB-lite"/>
    </source>
</evidence>
<dbReference type="AlphaFoldDB" id="V4BHK4"/>
<dbReference type="RefSeq" id="XP_009060974.1">
    <property type="nucleotide sequence ID" value="XM_009062726.1"/>
</dbReference>
<feature type="compositionally biased region" description="Polar residues" evidence="1">
    <location>
        <begin position="131"/>
        <end position="140"/>
    </location>
</feature>
<sequence>MANTKKSAQTDRCPIEMVARANSQEESCIRSSLPVINSKTCLVHTRRHGRNDLKYSTNHHGRSNHSPAKDVFGKREPPEIQPASRRYPRKLPKALIGQDFLMSWLSHASDRSEHFPEIIDYQNKRSKTRSSDQTYSTANE</sequence>
<accession>V4BHK4</accession>
<evidence type="ECO:0000313" key="3">
    <source>
        <dbReference type="Proteomes" id="UP000030746"/>
    </source>
</evidence>
<organism evidence="2 3">
    <name type="scientific">Lottia gigantea</name>
    <name type="common">Giant owl limpet</name>
    <dbReference type="NCBI Taxonomy" id="225164"/>
    <lineage>
        <taxon>Eukaryota</taxon>
        <taxon>Metazoa</taxon>
        <taxon>Spiralia</taxon>
        <taxon>Lophotrochozoa</taxon>
        <taxon>Mollusca</taxon>
        <taxon>Gastropoda</taxon>
        <taxon>Patellogastropoda</taxon>
        <taxon>Lottioidea</taxon>
        <taxon>Lottiidae</taxon>
        <taxon>Lottia</taxon>
    </lineage>
</organism>
<feature type="region of interest" description="Disordered" evidence="1">
    <location>
        <begin position="118"/>
        <end position="140"/>
    </location>
</feature>
<dbReference type="KEGG" id="lgi:LOTGIDRAFT_165689"/>
<dbReference type="Proteomes" id="UP000030746">
    <property type="component" value="Unassembled WGS sequence"/>
</dbReference>
<dbReference type="OrthoDB" id="6134210at2759"/>
<dbReference type="EMBL" id="KB202719">
    <property type="protein sequence ID" value="ESO88254.1"/>
    <property type="molecule type" value="Genomic_DNA"/>
</dbReference>